<dbReference type="EMBL" id="JAGQHR010000259">
    <property type="protein sequence ID" value="MCA9727909.1"/>
    <property type="molecule type" value="Genomic_DNA"/>
</dbReference>
<reference evidence="6" key="2">
    <citation type="journal article" date="2021" name="Microbiome">
        <title>Successional dynamics and alternative stable states in a saline activated sludge microbial community over 9 years.</title>
        <authorList>
            <person name="Wang Y."/>
            <person name="Ye J."/>
            <person name="Ju F."/>
            <person name="Liu L."/>
            <person name="Boyd J.A."/>
            <person name="Deng Y."/>
            <person name="Parks D.H."/>
            <person name="Jiang X."/>
            <person name="Yin X."/>
            <person name="Woodcroft B.J."/>
            <person name="Tyson G.W."/>
            <person name="Hugenholtz P."/>
            <person name="Polz M.F."/>
            <person name="Zhang T."/>
        </authorList>
    </citation>
    <scope>NUCLEOTIDE SEQUENCE</scope>
    <source>
        <strain evidence="6">HKST-UBA01</strain>
    </source>
</reference>
<dbReference type="Pfam" id="PF07244">
    <property type="entry name" value="POTRA"/>
    <property type="match status" value="2"/>
</dbReference>
<dbReference type="Gene3D" id="2.40.160.50">
    <property type="entry name" value="membrane protein fhac: a member of the omp85/tpsb transporter family"/>
    <property type="match status" value="1"/>
</dbReference>
<dbReference type="InterPro" id="IPR010827">
    <property type="entry name" value="BamA/TamA_POTRA"/>
</dbReference>
<evidence type="ECO:0000259" key="5">
    <source>
        <dbReference type="PROSITE" id="PS51779"/>
    </source>
</evidence>
<evidence type="ECO:0000256" key="4">
    <source>
        <dbReference type="ARBA" id="ARBA00023136"/>
    </source>
</evidence>
<proteinExistence type="predicted"/>
<keyword evidence="4" id="KW-0472">Membrane</keyword>
<evidence type="ECO:0000313" key="7">
    <source>
        <dbReference type="Proteomes" id="UP000697710"/>
    </source>
</evidence>
<evidence type="ECO:0000256" key="1">
    <source>
        <dbReference type="ARBA" id="ARBA00004370"/>
    </source>
</evidence>
<keyword evidence="2" id="KW-1134">Transmembrane beta strand</keyword>
<dbReference type="PANTHER" id="PTHR12815:SF18">
    <property type="entry name" value="SORTING AND ASSEMBLY MACHINERY COMPONENT 50 HOMOLOG"/>
    <property type="match status" value="1"/>
</dbReference>
<feature type="domain" description="POTRA" evidence="5">
    <location>
        <begin position="51"/>
        <end position="139"/>
    </location>
</feature>
<dbReference type="InterPro" id="IPR034746">
    <property type="entry name" value="POTRA"/>
</dbReference>
<accession>A0A956LYG1</accession>
<feature type="domain" description="POTRA" evidence="5">
    <location>
        <begin position="221"/>
        <end position="293"/>
    </location>
</feature>
<keyword evidence="3" id="KW-0812">Transmembrane</keyword>
<sequence length="658" mass="72792">MPLTFEAAASIRPLPPAGSRSRARLLSVLVWCAALAVPSGAVLGAEIGIAPEIAEIRFEGNENLDDGALRAVMRLREPSILHPLSTPRFPGADFLASDLNEIVQRYRDEGFPFARITDALVRYNEAGDKVTIEITVDEGPLIRVGRVTVRGVSLSDLSAIRGRIHWERGDRLRDDKLEATRQAVEGYYKDRGHALVQSEEELHFAGTRADVIYRCDPGPEVRIDSIRVEPLVRTRQETVIRELTLKPGDLLTPKGLLESRRRLLETGIFHSVRVQPEVSDSTTGQASLLVTARERKKGWIGGGAGFSSADQLRFLAEWGLRNLGGLGRRLSWNGSLYYSLDPNFRGPGASFQEGLARVDYLEPRVFHTRNRATVSTYFQWLQEESFRERILGYSFGLSREISLATRLATSVETREVWTTESGVRPRHTTRFVRLDAVNDRRDNPFNATSGRYLQGQLEYAGGVLGGTNEFGRSSVAWHGYTTPRRGWVVAARFRVGYIEPFSNGIALSADSPSTPESLRVARVPWEERFRLGGSNSIRGYTENEVGLLNDKDEPIGGLSMLLANVEVRIPLFWILQAGFFLDAGNVWAEPARFSMNRVVDGLLGSGYDPLNVFYGAGGGLRFITPVGPLRADYGFKLGSGHVPGQPSGEIHVALGQAF</sequence>
<dbReference type="Pfam" id="PF01103">
    <property type="entry name" value="Omp85"/>
    <property type="match status" value="1"/>
</dbReference>
<dbReference type="GO" id="GO:0019867">
    <property type="term" value="C:outer membrane"/>
    <property type="evidence" value="ECO:0007669"/>
    <property type="project" value="InterPro"/>
</dbReference>
<evidence type="ECO:0000313" key="6">
    <source>
        <dbReference type="EMBL" id="MCA9727909.1"/>
    </source>
</evidence>
<name>A0A956LYG1_UNCEI</name>
<dbReference type="InterPro" id="IPR039910">
    <property type="entry name" value="D15-like"/>
</dbReference>
<gene>
    <name evidence="6" type="ORF">KC729_09525</name>
</gene>
<dbReference type="Gene3D" id="3.10.20.310">
    <property type="entry name" value="membrane protein fhac"/>
    <property type="match status" value="3"/>
</dbReference>
<reference evidence="6" key="1">
    <citation type="submission" date="2020-04" db="EMBL/GenBank/DDBJ databases">
        <authorList>
            <person name="Zhang T."/>
        </authorList>
    </citation>
    <scope>NUCLEOTIDE SEQUENCE</scope>
    <source>
        <strain evidence="6">HKST-UBA01</strain>
    </source>
</reference>
<dbReference type="PROSITE" id="PS51779">
    <property type="entry name" value="POTRA"/>
    <property type="match status" value="2"/>
</dbReference>
<dbReference type="PANTHER" id="PTHR12815">
    <property type="entry name" value="SORTING AND ASSEMBLY MACHINERY SAMM50 PROTEIN FAMILY MEMBER"/>
    <property type="match status" value="1"/>
</dbReference>
<evidence type="ECO:0000256" key="3">
    <source>
        <dbReference type="ARBA" id="ARBA00022692"/>
    </source>
</evidence>
<protein>
    <submittedName>
        <fullName evidence="6">BamA/TamA family outer membrane protein</fullName>
    </submittedName>
</protein>
<evidence type="ECO:0000256" key="2">
    <source>
        <dbReference type="ARBA" id="ARBA00022452"/>
    </source>
</evidence>
<comment type="caution">
    <text evidence="6">The sequence shown here is derived from an EMBL/GenBank/DDBJ whole genome shotgun (WGS) entry which is preliminary data.</text>
</comment>
<organism evidence="6 7">
    <name type="scientific">Eiseniibacteriota bacterium</name>
    <dbReference type="NCBI Taxonomy" id="2212470"/>
    <lineage>
        <taxon>Bacteria</taxon>
        <taxon>Candidatus Eiseniibacteriota</taxon>
    </lineage>
</organism>
<dbReference type="InterPro" id="IPR000184">
    <property type="entry name" value="Bac_surfAg_D15"/>
</dbReference>
<dbReference type="Proteomes" id="UP000697710">
    <property type="component" value="Unassembled WGS sequence"/>
</dbReference>
<comment type="subcellular location">
    <subcellularLocation>
        <location evidence="1">Membrane</location>
    </subcellularLocation>
</comment>
<dbReference type="AlphaFoldDB" id="A0A956LYG1"/>